<evidence type="ECO:0008006" key="4">
    <source>
        <dbReference type="Google" id="ProtNLM"/>
    </source>
</evidence>
<organism evidence="2 3">
    <name type="scientific">Kitasatospora cheerisanensis KCTC 2395</name>
    <dbReference type="NCBI Taxonomy" id="1348663"/>
    <lineage>
        <taxon>Bacteria</taxon>
        <taxon>Bacillati</taxon>
        <taxon>Actinomycetota</taxon>
        <taxon>Actinomycetes</taxon>
        <taxon>Kitasatosporales</taxon>
        <taxon>Streptomycetaceae</taxon>
        <taxon>Kitasatospora</taxon>
    </lineage>
</organism>
<dbReference type="PATRIC" id="fig|1348663.4.peg.4019"/>
<dbReference type="Proteomes" id="UP000027178">
    <property type="component" value="Unassembled WGS sequence"/>
</dbReference>
<reference evidence="2 3" key="1">
    <citation type="submission" date="2014-05" db="EMBL/GenBank/DDBJ databases">
        <title>Draft Genome Sequence of Kitasatospora cheerisanensis KCTC 2395.</title>
        <authorList>
            <person name="Nam D.H."/>
        </authorList>
    </citation>
    <scope>NUCLEOTIDE SEQUENCE [LARGE SCALE GENOMIC DNA]</scope>
    <source>
        <strain evidence="2 3">KCTC 2395</strain>
    </source>
</reference>
<protein>
    <recommendedName>
        <fullName evidence="4">Tail terminator</fullName>
    </recommendedName>
</protein>
<dbReference type="eggNOG" id="ENOG502ZNGC">
    <property type="taxonomic scope" value="Bacteria"/>
</dbReference>
<dbReference type="EMBL" id="JNBY01000093">
    <property type="protein sequence ID" value="KDN84377.1"/>
    <property type="molecule type" value="Genomic_DNA"/>
</dbReference>
<evidence type="ECO:0000256" key="1">
    <source>
        <dbReference type="SAM" id="MobiDB-lite"/>
    </source>
</evidence>
<dbReference type="RefSeq" id="WP_035864698.1">
    <property type="nucleotide sequence ID" value="NZ_KK853997.1"/>
</dbReference>
<evidence type="ECO:0000313" key="2">
    <source>
        <dbReference type="EMBL" id="KDN84377.1"/>
    </source>
</evidence>
<gene>
    <name evidence="2" type="ORF">KCH_41680</name>
</gene>
<dbReference type="OrthoDB" id="3536000at2"/>
<name>A0A066YT04_9ACTN</name>
<dbReference type="AlphaFoldDB" id="A0A066YT04"/>
<keyword evidence="3" id="KW-1185">Reference proteome</keyword>
<sequence>MTALPPDVDALVRGALAAELGPGVTVMTLMPDDWAARLPLVVARALPAAAVDPRGVIAAVVDLQALAADRTEASALARRAWRGLYDACVRQHAESDAGGYLSHFGAGGSSPAELRTGTPGPDAQSFRFQATVRLTARPTPTP</sequence>
<comment type="caution">
    <text evidence="2">The sequence shown here is derived from an EMBL/GenBank/DDBJ whole genome shotgun (WGS) entry which is preliminary data.</text>
</comment>
<feature type="region of interest" description="Disordered" evidence="1">
    <location>
        <begin position="108"/>
        <end position="142"/>
    </location>
</feature>
<evidence type="ECO:0000313" key="3">
    <source>
        <dbReference type="Proteomes" id="UP000027178"/>
    </source>
</evidence>
<proteinExistence type="predicted"/>
<accession>A0A066YT04</accession>
<dbReference type="HOGENOM" id="CLU_1895034_0_0_11"/>